<keyword evidence="3" id="KW-1185">Reference proteome</keyword>
<feature type="transmembrane region" description="Helical" evidence="1">
    <location>
        <begin position="54"/>
        <end position="74"/>
    </location>
</feature>
<name>A0A5P2BL67_STRVZ</name>
<dbReference type="OrthoDB" id="4312673at2"/>
<dbReference type="Proteomes" id="UP000323046">
    <property type="component" value="Chromosome"/>
</dbReference>
<dbReference type="EMBL" id="CP029193">
    <property type="protein sequence ID" value="QES30770.1"/>
    <property type="molecule type" value="Genomic_DNA"/>
</dbReference>
<keyword evidence="1" id="KW-0812">Transmembrane</keyword>
<proteinExistence type="predicted"/>
<dbReference type="AlphaFoldDB" id="A0A5P2BL67"/>
<reference evidence="2 3" key="1">
    <citation type="submission" date="2018-05" db="EMBL/GenBank/DDBJ databases">
        <title>Streptomyces venezuelae.</title>
        <authorList>
            <person name="Kim W."/>
            <person name="Lee N."/>
            <person name="Cho B.-K."/>
        </authorList>
    </citation>
    <scope>NUCLEOTIDE SEQUENCE [LARGE SCALE GENOMIC DNA]</scope>
    <source>
        <strain evidence="2 3">ATCC 14583</strain>
    </source>
</reference>
<accession>A0A5P2BL67</accession>
<feature type="transmembrane region" description="Helical" evidence="1">
    <location>
        <begin position="212"/>
        <end position="234"/>
    </location>
</feature>
<evidence type="ECO:0000313" key="3">
    <source>
        <dbReference type="Proteomes" id="UP000323046"/>
    </source>
</evidence>
<feature type="transmembrane region" description="Helical" evidence="1">
    <location>
        <begin position="138"/>
        <end position="160"/>
    </location>
</feature>
<feature type="transmembrane region" description="Helical" evidence="1">
    <location>
        <begin position="95"/>
        <end position="118"/>
    </location>
</feature>
<gene>
    <name evidence="2" type="ORF">DEJ47_34015</name>
</gene>
<sequence>MRGDVREEARPVHSWFSERRRSAVSTVVGVCVAVLLGLLGVLAPGSVSASSADLGVVALFAYLLCYLVVTLRAFSNAPPERIRVWARREARGTLLQRYLLGTAPGPGVSVLIASAALVVSAVWRPGHLGSAFPAGARVLMALGLVVVAWICVLVAFAVAFHADNLVEDEAALDFPGGETAAWADYVYFALSVMTTFGTTDVMVMSREMRRTVAANATIAFVFNTVIVAGMVAALDGGQGG</sequence>
<evidence type="ECO:0000313" key="2">
    <source>
        <dbReference type="EMBL" id="QES30770.1"/>
    </source>
</evidence>
<evidence type="ECO:0000256" key="1">
    <source>
        <dbReference type="SAM" id="Phobius"/>
    </source>
</evidence>
<dbReference type="InterPro" id="IPR009781">
    <property type="entry name" value="DUF1345"/>
</dbReference>
<keyword evidence="1" id="KW-0472">Membrane</keyword>
<keyword evidence="1" id="KW-1133">Transmembrane helix</keyword>
<feature type="transmembrane region" description="Helical" evidence="1">
    <location>
        <begin position="21"/>
        <end position="42"/>
    </location>
</feature>
<organism evidence="2 3">
    <name type="scientific">Streptomyces venezuelae</name>
    <dbReference type="NCBI Taxonomy" id="54571"/>
    <lineage>
        <taxon>Bacteria</taxon>
        <taxon>Bacillati</taxon>
        <taxon>Actinomycetota</taxon>
        <taxon>Actinomycetes</taxon>
        <taxon>Kitasatosporales</taxon>
        <taxon>Streptomycetaceae</taxon>
        <taxon>Streptomyces</taxon>
    </lineage>
</organism>
<protein>
    <submittedName>
        <fullName evidence="2">DUF1345 domain-containing protein</fullName>
    </submittedName>
</protein>
<dbReference type="Pfam" id="PF07077">
    <property type="entry name" value="DUF1345"/>
    <property type="match status" value="1"/>
</dbReference>